<dbReference type="Pfam" id="PF26571">
    <property type="entry name" value="VldE"/>
    <property type="match status" value="1"/>
</dbReference>
<dbReference type="Gene3D" id="3.10.350.10">
    <property type="entry name" value="LysM domain"/>
    <property type="match status" value="1"/>
</dbReference>
<dbReference type="SMART" id="SM00257">
    <property type="entry name" value="LysM"/>
    <property type="match status" value="1"/>
</dbReference>
<name>A0ABV8D383_9STRE</name>
<keyword evidence="5" id="KW-1185">Reference proteome</keyword>
<evidence type="ECO:0000256" key="2">
    <source>
        <dbReference type="SAM" id="SignalP"/>
    </source>
</evidence>
<sequence>MKFNKKMLLASTLALSVFASFNAQAQAEEQVGNWAARSVEEVQTDLVNQDNNSTYTVKYGDTLGTIAEAMSIDVNVLAKVNQIADINVIFPDTVITATYDAQHNATGLTIEGANTDQSASVDFSTNEVTVGDTTTSLDDIEAPASSEVPAASSEAAVAQPEVAPSEQAQTSETAVEAPATSEVASAPAVDTAADANAQVDATAVAEQASTAEVAPASETETSEAETTVSDLTAQSEAPVTEEQVAEQNPAPAEVQATGAGADVNTDGLQPNAAAYATDIANQYGVTDIGTVREGDSGDHGSGKAVDVMVPQGSDLGDQVAADAAAKATSGEYGISYVIWEQQFYAPTDNIYGPANQWNPMPDRGDATANHYDHVHVSFN</sequence>
<gene>
    <name evidence="4" type="ORF">ACFOSE_09565</name>
</gene>
<dbReference type="Pfam" id="PF01476">
    <property type="entry name" value="LysM"/>
    <property type="match status" value="1"/>
</dbReference>
<accession>A0ABV8D383</accession>
<dbReference type="PROSITE" id="PS51782">
    <property type="entry name" value="LYSM"/>
    <property type="match status" value="1"/>
</dbReference>
<organism evidence="4 5">
    <name type="scientific">Streptococcus dentapri</name>
    <dbReference type="NCBI Taxonomy" id="573564"/>
    <lineage>
        <taxon>Bacteria</taxon>
        <taxon>Bacillati</taxon>
        <taxon>Bacillota</taxon>
        <taxon>Bacilli</taxon>
        <taxon>Lactobacillales</taxon>
        <taxon>Streptococcaceae</taxon>
        <taxon>Streptococcus</taxon>
    </lineage>
</organism>
<comment type="caution">
    <text evidence="4">The sequence shown here is derived from an EMBL/GenBank/DDBJ whole genome shotgun (WGS) entry which is preliminary data.</text>
</comment>
<proteinExistence type="predicted"/>
<dbReference type="CDD" id="cd00118">
    <property type="entry name" value="LysM"/>
    <property type="match status" value="1"/>
</dbReference>
<evidence type="ECO:0000259" key="3">
    <source>
        <dbReference type="PROSITE" id="PS51782"/>
    </source>
</evidence>
<feature type="domain" description="LysM" evidence="3">
    <location>
        <begin position="53"/>
        <end position="97"/>
    </location>
</feature>
<dbReference type="RefSeq" id="WP_380432785.1">
    <property type="nucleotide sequence ID" value="NZ_JBHSAC010000087.1"/>
</dbReference>
<dbReference type="EMBL" id="JBHSAC010000087">
    <property type="protein sequence ID" value="MFC3932988.1"/>
    <property type="molecule type" value="Genomic_DNA"/>
</dbReference>
<feature type="signal peptide" evidence="2">
    <location>
        <begin position="1"/>
        <end position="25"/>
    </location>
</feature>
<dbReference type="Proteomes" id="UP001595901">
    <property type="component" value="Unassembled WGS sequence"/>
</dbReference>
<feature type="region of interest" description="Disordered" evidence="1">
    <location>
        <begin position="135"/>
        <end position="186"/>
    </location>
</feature>
<feature type="compositionally biased region" description="Low complexity" evidence="1">
    <location>
        <begin position="204"/>
        <end position="229"/>
    </location>
</feature>
<dbReference type="InterPro" id="IPR018392">
    <property type="entry name" value="LysM"/>
</dbReference>
<feature type="compositionally biased region" description="Low complexity" evidence="1">
    <location>
        <begin position="142"/>
        <end position="166"/>
    </location>
</feature>
<keyword evidence="2" id="KW-0732">Signal</keyword>
<dbReference type="InterPro" id="IPR058593">
    <property type="entry name" value="ARB_07466-like_C"/>
</dbReference>
<reference evidence="5" key="1">
    <citation type="journal article" date="2019" name="Int. J. Syst. Evol. Microbiol.">
        <title>The Global Catalogue of Microorganisms (GCM) 10K type strain sequencing project: providing services to taxonomists for standard genome sequencing and annotation.</title>
        <authorList>
            <consortium name="The Broad Institute Genomics Platform"/>
            <consortium name="The Broad Institute Genome Sequencing Center for Infectious Disease"/>
            <person name="Wu L."/>
            <person name="Ma J."/>
        </authorList>
    </citation>
    <scope>NUCLEOTIDE SEQUENCE [LARGE SCALE GENOMIC DNA]</scope>
    <source>
        <strain evidence="5">CCUG 58728</strain>
    </source>
</reference>
<dbReference type="InterPro" id="IPR036779">
    <property type="entry name" value="LysM_dom_sf"/>
</dbReference>
<feature type="region of interest" description="Disordered" evidence="1">
    <location>
        <begin position="204"/>
        <end position="253"/>
    </location>
</feature>
<evidence type="ECO:0000313" key="5">
    <source>
        <dbReference type="Proteomes" id="UP001595901"/>
    </source>
</evidence>
<protein>
    <submittedName>
        <fullName evidence="4">LysM peptidoglycan-binding domain-containing protein</fullName>
    </submittedName>
</protein>
<feature type="chain" id="PRO_5047539115" evidence="2">
    <location>
        <begin position="26"/>
        <end position="379"/>
    </location>
</feature>
<evidence type="ECO:0000256" key="1">
    <source>
        <dbReference type="SAM" id="MobiDB-lite"/>
    </source>
</evidence>
<dbReference type="SUPFAM" id="SSF54106">
    <property type="entry name" value="LysM domain"/>
    <property type="match status" value="1"/>
</dbReference>
<evidence type="ECO:0000313" key="4">
    <source>
        <dbReference type="EMBL" id="MFC3932988.1"/>
    </source>
</evidence>